<dbReference type="PANTHER" id="PTHR10026">
    <property type="entry name" value="CYCLIN"/>
    <property type="match status" value="1"/>
</dbReference>
<evidence type="ECO:0000256" key="2">
    <source>
        <dbReference type="RuleBase" id="RU000383"/>
    </source>
</evidence>
<dbReference type="InterPro" id="IPR036915">
    <property type="entry name" value="Cyclin-like_sf"/>
</dbReference>
<evidence type="ECO:0000313" key="6">
    <source>
        <dbReference type="Proteomes" id="UP000327044"/>
    </source>
</evidence>
<dbReference type="EMBL" id="VVIM01000002">
    <property type="protein sequence ID" value="KAB0802835.1"/>
    <property type="molecule type" value="Genomic_DNA"/>
</dbReference>
<reference evidence="5" key="3">
    <citation type="submission" date="2019-08" db="EMBL/GenBank/DDBJ databases">
        <authorList>
            <consortium name="Photinus pyralis genome working group"/>
            <person name="Fallon T.R."/>
            <person name="Sander Lower S.E."/>
            <person name="Weng J.-K."/>
        </authorList>
    </citation>
    <scope>NUCLEOTIDE SEQUENCE</scope>
    <source>
        <strain evidence="5">1611_PpyrPB1</strain>
        <tissue evidence="5">Whole body</tissue>
    </source>
</reference>
<dbReference type="InterPro" id="IPR006671">
    <property type="entry name" value="Cyclin_N"/>
</dbReference>
<gene>
    <name evidence="5" type="ORF">PPYR_05021</name>
</gene>
<reference evidence="4" key="1">
    <citation type="journal article" date="2016" name="Sci. Rep.">
        <title>Molecular characterization of firefly nuptial gifts: a multi-omics approach sheds light on postcopulatory sexual selection.</title>
        <authorList>
            <person name="Al-Wathiqui N."/>
            <person name="Fallon T.R."/>
            <person name="South A."/>
            <person name="Weng J.K."/>
            <person name="Lewis S.M."/>
        </authorList>
    </citation>
    <scope>NUCLEOTIDE SEQUENCE</scope>
</reference>
<dbReference type="InterPro" id="IPR013763">
    <property type="entry name" value="Cyclin-like_dom"/>
</dbReference>
<keyword evidence="6" id="KW-1185">Reference proteome</keyword>
<dbReference type="InterPro" id="IPR043198">
    <property type="entry name" value="Cyclin/Ssn8"/>
</dbReference>
<dbReference type="Pfam" id="PF00134">
    <property type="entry name" value="Cyclin_N"/>
    <property type="match status" value="1"/>
</dbReference>
<dbReference type="GO" id="GO:0016538">
    <property type="term" value="F:cyclin-dependent protein serine/threonine kinase regulator activity"/>
    <property type="evidence" value="ECO:0007669"/>
    <property type="project" value="InterPro"/>
</dbReference>
<dbReference type="GO" id="GO:0006357">
    <property type="term" value="P:regulation of transcription by RNA polymerase II"/>
    <property type="evidence" value="ECO:0007669"/>
    <property type="project" value="InterPro"/>
</dbReference>
<comment type="similarity">
    <text evidence="2">Belongs to the cyclin family.</text>
</comment>
<reference evidence="5 6" key="2">
    <citation type="journal article" date="2018" name="Elife">
        <title>Firefly genomes illuminate parallel origins of bioluminescence in beetles.</title>
        <authorList>
            <person name="Fallon T.R."/>
            <person name="Lower S.E."/>
            <person name="Chang C.H."/>
            <person name="Bessho-Uehara M."/>
            <person name="Martin G.J."/>
            <person name="Bewick A.J."/>
            <person name="Behringer M."/>
            <person name="Debat H.J."/>
            <person name="Wong I."/>
            <person name="Day J.C."/>
            <person name="Suvorov A."/>
            <person name="Silva C.J."/>
            <person name="Stanger-Hall K.F."/>
            <person name="Hall D.W."/>
            <person name="Schmitz R.J."/>
            <person name="Nelson D.R."/>
            <person name="Lewis S.M."/>
            <person name="Shigenobu S."/>
            <person name="Bybee S.M."/>
            <person name="Larracuente A.M."/>
            <person name="Oba Y."/>
            <person name="Weng J.K."/>
        </authorList>
    </citation>
    <scope>NUCLEOTIDE SEQUENCE [LARGE SCALE GENOMIC DNA]</scope>
    <source>
        <strain evidence="5">1611_PpyrPB1</strain>
        <tissue evidence="5">Whole body</tissue>
    </source>
</reference>
<dbReference type="AlphaFoldDB" id="A0A1Y1KM66"/>
<dbReference type="SUPFAM" id="SSF47954">
    <property type="entry name" value="Cyclin-like"/>
    <property type="match status" value="2"/>
</dbReference>
<dbReference type="Gene3D" id="1.10.472.10">
    <property type="entry name" value="Cyclin-like"/>
    <property type="match status" value="2"/>
</dbReference>
<sequence>MLNWYYDKTELRNTPSASNDITYETELEYRREGICLIMDGGKKLKLGSNTIATSAIYFHRFYMFHSFVNFSQYTISCTCLFLASKIDETPRRLKDVINIYHGMLNTTQYMKFGSDPEQKVITLESILLETLQFDFDVDHPYDFLPQFSQCFIAPQEEIDAVVKAAQDFTDDSLYTTIALQWEPEIVAVALLHLSAQLRELDVADWNGRSAQHENWWDLFVEDIMVELLDDIAHQVLDLYSLPISERLHLSNVPFSNGSHLEKLDTTGNDTTSYCYPYTLRLSFASSD</sequence>
<keyword evidence="1 2" id="KW-0195">Cyclin</keyword>
<dbReference type="PIRSF" id="PIRSF036580">
    <property type="entry name" value="Cyclin_L"/>
    <property type="match status" value="1"/>
</dbReference>
<dbReference type="Proteomes" id="UP000327044">
    <property type="component" value="Unassembled WGS sequence"/>
</dbReference>
<dbReference type="EMBL" id="GEZM01082563">
    <property type="protein sequence ID" value="JAV61320.1"/>
    <property type="molecule type" value="Transcribed_RNA"/>
</dbReference>
<feature type="domain" description="Cyclin-like" evidence="3">
    <location>
        <begin position="35"/>
        <end position="129"/>
    </location>
</feature>
<evidence type="ECO:0000313" key="4">
    <source>
        <dbReference type="EMBL" id="JAV61320.1"/>
    </source>
</evidence>
<evidence type="ECO:0000259" key="3">
    <source>
        <dbReference type="SMART" id="SM00385"/>
    </source>
</evidence>
<organism evidence="4">
    <name type="scientific">Photinus pyralis</name>
    <name type="common">Common eastern firefly</name>
    <name type="synonym">Lampyris pyralis</name>
    <dbReference type="NCBI Taxonomy" id="7054"/>
    <lineage>
        <taxon>Eukaryota</taxon>
        <taxon>Metazoa</taxon>
        <taxon>Ecdysozoa</taxon>
        <taxon>Arthropoda</taxon>
        <taxon>Hexapoda</taxon>
        <taxon>Insecta</taxon>
        <taxon>Pterygota</taxon>
        <taxon>Neoptera</taxon>
        <taxon>Endopterygota</taxon>
        <taxon>Coleoptera</taxon>
        <taxon>Polyphaga</taxon>
        <taxon>Elateriformia</taxon>
        <taxon>Elateroidea</taxon>
        <taxon>Lampyridae</taxon>
        <taxon>Lampyrinae</taxon>
        <taxon>Photinus</taxon>
    </lineage>
</organism>
<proteinExistence type="inferred from homology"/>
<name>A0A1Y1KM66_PHOPY</name>
<dbReference type="SMART" id="SM00385">
    <property type="entry name" value="CYCLIN"/>
    <property type="match status" value="1"/>
</dbReference>
<dbReference type="InParanoid" id="A0A1Y1KM66"/>
<protein>
    <recommendedName>
        <fullName evidence="3">Cyclin-like domain-containing protein</fullName>
    </recommendedName>
</protein>
<accession>A0A1Y1KM66</accession>
<evidence type="ECO:0000313" key="5">
    <source>
        <dbReference type="EMBL" id="KAB0802835.1"/>
    </source>
</evidence>
<evidence type="ECO:0000256" key="1">
    <source>
        <dbReference type="ARBA" id="ARBA00023127"/>
    </source>
</evidence>